<dbReference type="GO" id="GO:0005829">
    <property type="term" value="C:cytosol"/>
    <property type="evidence" value="ECO:0007669"/>
    <property type="project" value="UniProtKB-SubCell"/>
</dbReference>
<dbReference type="GO" id="GO:0000045">
    <property type="term" value="P:autophagosome assembly"/>
    <property type="evidence" value="ECO:0007669"/>
    <property type="project" value="TreeGrafter"/>
</dbReference>
<evidence type="ECO:0000313" key="13">
    <source>
        <dbReference type="Proteomes" id="UP000597762"/>
    </source>
</evidence>
<sequence length="305" mass="34775">MCSLYISDRERQNCFHQTKPLSFLLWKESSTPESTECQEIDLKTQVTEEDWILVETENKVTPPTETNSTAAAAAVETSSNNSESEDTALITSLVSENDDPDSSQNETLALFHLDTDSDESPLPHNPEFFCFVSGCPSDSWIMDPPACFTASQDGSSEASVLHTPMENLLIEHPSMSVYDSYSRTIFFIQDNVNTDNEGNDESQNELEEERRPSTPFEEVSLPIVPINRPSNAARLIPCPQNTSQTYRMMLQRQTYEQTRYLNKKSLNRSNKLHEYSHLGKHQRHRARYQCPSGRMNGRFGQRRAY</sequence>
<dbReference type="AlphaFoldDB" id="A0A812DBW5"/>
<keyword evidence="7" id="KW-0804">Transcription</keyword>
<evidence type="ECO:0000256" key="11">
    <source>
        <dbReference type="SAM" id="MobiDB-lite"/>
    </source>
</evidence>
<protein>
    <recommendedName>
        <fullName evidence="14">Tumor protein p53-inducible nuclear protein 1</fullName>
    </recommendedName>
</protein>
<keyword evidence="6" id="KW-0010">Activator</keyword>
<evidence type="ECO:0000256" key="4">
    <source>
        <dbReference type="ARBA" id="ARBA00023006"/>
    </source>
</evidence>
<feature type="compositionally biased region" description="Low complexity" evidence="11">
    <location>
        <begin position="64"/>
        <end position="82"/>
    </location>
</feature>
<evidence type="ECO:0008006" key="14">
    <source>
        <dbReference type="Google" id="ProtNLM"/>
    </source>
</evidence>
<evidence type="ECO:0000256" key="7">
    <source>
        <dbReference type="ARBA" id="ARBA00023163"/>
    </source>
</evidence>
<evidence type="ECO:0000256" key="3">
    <source>
        <dbReference type="ARBA" id="ARBA00022490"/>
    </source>
</evidence>
<dbReference type="GO" id="GO:0045893">
    <property type="term" value="P:positive regulation of DNA-templated transcription"/>
    <property type="evidence" value="ECO:0007669"/>
    <property type="project" value="TreeGrafter"/>
</dbReference>
<gene>
    <name evidence="12" type="ORF">SPHA_51210</name>
</gene>
<evidence type="ECO:0000256" key="5">
    <source>
        <dbReference type="ARBA" id="ARBA00023015"/>
    </source>
</evidence>
<feature type="region of interest" description="Disordered" evidence="11">
    <location>
        <begin position="192"/>
        <end position="216"/>
    </location>
</feature>
<keyword evidence="3" id="KW-0963">Cytoplasm</keyword>
<name>A0A812DBW5_ACAPH</name>
<feature type="compositionally biased region" description="Basic residues" evidence="11">
    <location>
        <begin position="278"/>
        <end position="287"/>
    </location>
</feature>
<comment type="subcellular location">
    <subcellularLocation>
        <location evidence="2">Cytoplasm</location>
        <location evidence="2">Cytosol</location>
    </subcellularLocation>
    <subcellularLocation>
        <location evidence="1">Cytoplasmic vesicle</location>
        <location evidence="1">Autophagosome</location>
    </subcellularLocation>
    <subcellularLocation>
        <location evidence="10">Nucleus</location>
        <location evidence="10">Nuclear body</location>
    </subcellularLocation>
</comment>
<dbReference type="PANTHER" id="PTHR31671:SF3">
    <property type="entry name" value="DIABETES AND OBESITY REGULATED, ISOFORM G"/>
    <property type="match status" value="1"/>
</dbReference>
<dbReference type="GO" id="GO:0005776">
    <property type="term" value="C:autophagosome"/>
    <property type="evidence" value="ECO:0007669"/>
    <property type="project" value="UniProtKB-SubCell"/>
</dbReference>
<dbReference type="InterPro" id="IPR029431">
    <property type="entry name" value="TP53INP"/>
</dbReference>
<evidence type="ECO:0000256" key="9">
    <source>
        <dbReference type="ARBA" id="ARBA00023329"/>
    </source>
</evidence>
<evidence type="ECO:0000256" key="6">
    <source>
        <dbReference type="ARBA" id="ARBA00023159"/>
    </source>
</evidence>
<reference evidence="12" key="1">
    <citation type="submission" date="2021-01" db="EMBL/GenBank/DDBJ databases">
        <authorList>
            <person name="Li R."/>
            <person name="Bekaert M."/>
        </authorList>
    </citation>
    <scope>NUCLEOTIDE SEQUENCE</scope>
    <source>
        <strain evidence="12">Farmed</strain>
    </source>
</reference>
<organism evidence="12 13">
    <name type="scientific">Acanthosepion pharaonis</name>
    <name type="common">Pharaoh cuttlefish</name>
    <name type="synonym">Sepia pharaonis</name>
    <dbReference type="NCBI Taxonomy" id="158019"/>
    <lineage>
        <taxon>Eukaryota</taxon>
        <taxon>Metazoa</taxon>
        <taxon>Spiralia</taxon>
        <taxon>Lophotrochozoa</taxon>
        <taxon>Mollusca</taxon>
        <taxon>Cephalopoda</taxon>
        <taxon>Coleoidea</taxon>
        <taxon>Decapodiformes</taxon>
        <taxon>Sepiida</taxon>
        <taxon>Sepiina</taxon>
        <taxon>Sepiidae</taxon>
        <taxon>Acanthosepion</taxon>
    </lineage>
</organism>
<evidence type="ECO:0000256" key="2">
    <source>
        <dbReference type="ARBA" id="ARBA00004514"/>
    </source>
</evidence>
<feature type="region of interest" description="Disordered" evidence="11">
    <location>
        <begin position="277"/>
        <end position="305"/>
    </location>
</feature>
<evidence type="ECO:0000313" key="12">
    <source>
        <dbReference type="EMBL" id="CAE1296046.1"/>
    </source>
</evidence>
<comment type="caution">
    <text evidence="12">The sequence shown here is derived from an EMBL/GenBank/DDBJ whole genome shotgun (WGS) entry which is preliminary data.</text>
</comment>
<dbReference type="Pfam" id="PF14839">
    <property type="entry name" value="DOR"/>
    <property type="match status" value="1"/>
</dbReference>
<keyword evidence="9" id="KW-0968">Cytoplasmic vesicle</keyword>
<proteinExistence type="predicted"/>
<dbReference type="GO" id="GO:0016604">
    <property type="term" value="C:nuclear body"/>
    <property type="evidence" value="ECO:0007669"/>
    <property type="project" value="UniProtKB-SubCell"/>
</dbReference>
<evidence type="ECO:0000256" key="1">
    <source>
        <dbReference type="ARBA" id="ARBA00004419"/>
    </source>
</evidence>
<keyword evidence="4" id="KW-0072">Autophagy</keyword>
<dbReference type="PANTHER" id="PTHR31671">
    <property type="entry name" value="DIABETES AND OBESITY REGULATED, ISOFORM G"/>
    <property type="match status" value="1"/>
</dbReference>
<keyword evidence="5" id="KW-0805">Transcription regulation</keyword>
<dbReference type="OrthoDB" id="10041339at2759"/>
<keyword evidence="8" id="KW-0539">Nucleus</keyword>
<dbReference type="EMBL" id="CAHIKZ030003087">
    <property type="protein sequence ID" value="CAE1296046.1"/>
    <property type="molecule type" value="Genomic_DNA"/>
</dbReference>
<feature type="region of interest" description="Disordered" evidence="11">
    <location>
        <begin position="61"/>
        <end position="86"/>
    </location>
</feature>
<evidence type="ECO:0000256" key="10">
    <source>
        <dbReference type="ARBA" id="ARBA00034306"/>
    </source>
</evidence>
<evidence type="ECO:0000256" key="8">
    <source>
        <dbReference type="ARBA" id="ARBA00023242"/>
    </source>
</evidence>
<accession>A0A812DBW5</accession>
<dbReference type="Proteomes" id="UP000597762">
    <property type="component" value="Unassembled WGS sequence"/>
</dbReference>
<dbReference type="GO" id="GO:0031410">
    <property type="term" value="C:cytoplasmic vesicle"/>
    <property type="evidence" value="ECO:0007669"/>
    <property type="project" value="UniProtKB-KW"/>
</dbReference>
<keyword evidence="13" id="KW-1185">Reference proteome</keyword>
<feature type="compositionally biased region" description="Acidic residues" evidence="11">
    <location>
        <begin position="197"/>
        <end position="207"/>
    </location>
</feature>